<dbReference type="PANTHER" id="PTHR10628">
    <property type="entry name" value="SIALIDASE"/>
    <property type="match status" value="1"/>
</dbReference>
<dbReference type="GO" id="GO:0004308">
    <property type="term" value="F:exo-alpha-sialidase activity"/>
    <property type="evidence" value="ECO:0007669"/>
    <property type="project" value="InterPro"/>
</dbReference>
<dbReference type="VEuPathDB" id="TriTrypDB:Tc_MARK_6610"/>
<feature type="domain" description="Trans-sialidase C-terminal" evidence="6">
    <location>
        <begin position="460"/>
        <end position="663"/>
    </location>
</feature>
<evidence type="ECO:0000259" key="4">
    <source>
        <dbReference type="Pfam" id="PF12429"/>
    </source>
</evidence>
<feature type="region of interest" description="Disordered" evidence="2">
    <location>
        <begin position="722"/>
        <end position="761"/>
    </location>
</feature>
<dbReference type="VEuPathDB" id="TriTrypDB:C3747_219g28"/>
<dbReference type="VEuPathDB" id="TriTrypDB:TcCLB.509843.20"/>
<feature type="compositionally biased region" description="Low complexity" evidence="2">
    <location>
        <begin position="895"/>
        <end position="910"/>
    </location>
</feature>
<feature type="compositionally biased region" description="Polar residues" evidence="2">
    <location>
        <begin position="942"/>
        <end position="959"/>
    </location>
</feature>
<dbReference type="GO" id="GO:0016020">
    <property type="term" value="C:membrane"/>
    <property type="evidence" value="ECO:0007669"/>
    <property type="project" value="TreeGrafter"/>
</dbReference>
<dbReference type="Pfam" id="PF12429">
    <property type="entry name" value="DUF3676"/>
    <property type="match status" value="1"/>
</dbReference>
<keyword evidence="3" id="KW-0732">Signal</keyword>
<comment type="caution">
    <text evidence="7">The sequence shown here is derived from an EMBL/GenBank/DDBJ whole genome shotgun (WGS) entry which is preliminary data.</text>
</comment>
<dbReference type="VEuPathDB" id="TriTrypDB:TcG_12264"/>
<evidence type="ECO:0000313" key="7">
    <source>
        <dbReference type="EMBL" id="PWU99567.1"/>
    </source>
</evidence>
<name>A0A2V2VT02_TRYCR</name>
<feature type="signal peptide" evidence="3">
    <location>
        <begin position="1"/>
        <end position="26"/>
    </location>
</feature>
<dbReference type="VEuPathDB" id="TriTrypDB:TcCLB.467373.10"/>
<sequence>MSRHLFHSAVLLLLVVLCGTSGAAHAEASNVREAVDALMGIKWERLDNWKDMANAGSKYGSLRCPSLVEVQGHVFAIAEARCKDEDKCSDFSFTGIASKHLVLNVDAGPTEFSTADASIFGAGLLKEGSEGINTSNGVTRPTTLVLGDSVYVLLGNYSRTKQEFEGKNERGLLLVKGTVTEDDGKKQIRWNETHVVNPQGKGKSLSLKKLIGGGGPGVVMREGAIVFPMQAKGDDGEGVLLSMSFNPSKKIWELPFETPGNGCRDPTLVKWEEGEDDERLFMMAHCAGGYYDVYMSTENGGNWYDHLKPITRVWGNSHGRTGYGVQSGSTTAIIEGKKVMLITAPVYQKDNRQKGRLHLWLTDKARVHDVGPVSRENDDAAASSLLMKSGNEKLISVYENKNGDDGSYSLVAVSLRDQLERIKSVVKTWAALDTAFESCRSGSSATVDLPTKGICNGPVPTDGLVGFLSGNFSDNKWKDEYLCVNATVHGSAEKRREVPNGLTFKGSWAEWPVGDMGQTVPYYFANSEFTLVATVSIHEVPKEGSSPIPLIGVRMNDTKSTALFGLSYTHEKKWLAIAEGAGDAEDVDEWEPNKTYLVGLRMDDDDEWTIIVDGKEIHNTKYNKSLFDLHRISHFYIGGDSKDRSATGGHVTVTNVMLYNEKLFGSELHKLNASKVNIPSLGVEEQPTGQVAGTDVSVASESRSEESTAIYEELTEDYTDELEGKSFDDPVPAAPLSTVAGGSSVREPATAAESAGNSLPENNAQLFEGETAQQATLNEDSESMARDLDVQTQDPQSAKSTEVSDVETPSESNDTEQPEEEEEANDGRGGTTSPVAASLSMETVAAAADGEHQVQQSIEASAENNGVQSTGTRTTGAEESLILEAGGSDSERTMSSDSSLTPSKSDAETTSAEDTDDISRIEGAEFSFEDGKEVPRTVETAPENTNTTPGETKIPSESNATTLSGHGILLEHGHYSELSAMYLIAESTVHGCVSRVLLLLLLGLWGTAALC</sequence>
<dbReference type="InterPro" id="IPR022144">
    <property type="entry name" value="DUF3676"/>
</dbReference>
<evidence type="ECO:0000259" key="5">
    <source>
        <dbReference type="Pfam" id="PF13859"/>
    </source>
</evidence>
<feature type="compositionally biased region" description="Polar residues" evidence="2">
    <location>
        <begin position="853"/>
        <end position="877"/>
    </location>
</feature>
<dbReference type="VEuPathDB" id="TriTrypDB:BCY84_10507"/>
<evidence type="ECO:0000256" key="3">
    <source>
        <dbReference type="SAM" id="SignalP"/>
    </source>
</evidence>
<dbReference type="VEuPathDB" id="TriTrypDB:ECC02_009666"/>
<dbReference type="VEuPathDB" id="TriTrypDB:C4B63_166g26"/>
<dbReference type="Proteomes" id="UP000246078">
    <property type="component" value="Unassembled WGS sequence"/>
</dbReference>
<dbReference type="VEuPathDB" id="TriTrypDB:TCSYLVIO_010028"/>
<dbReference type="EMBL" id="PRFC01000219">
    <property type="protein sequence ID" value="PWU99567.1"/>
    <property type="molecule type" value="Genomic_DNA"/>
</dbReference>
<feature type="chain" id="PRO_5016085346" evidence="3">
    <location>
        <begin position="27"/>
        <end position="1011"/>
    </location>
</feature>
<dbReference type="InterPro" id="IPR055239">
    <property type="entry name" value="TS_C"/>
</dbReference>
<dbReference type="VEuPathDB" id="TriTrypDB:TCSYLVIO_001931"/>
<dbReference type="GO" id="GO:0006689">
    <property type="term" value="P:ganglioside catabolic process"/>
    <property type="evidence" value="ECO:0007669"/>
    <property type="project" value="TreeGrafter"/>
</dbReference>
<dbReference type="AlphaFoldDB" id="A0A2V2VT02"/>
<feature type="domain" description="DUF3676" evidence="4">
    <location>
        <begin position="694"/>
        <end position="923"/>
    </location>
</feature>
<dbReference type="CDD" id="cd15482">
    <property type="entry name" value="Sialidase_non-viral"/>
    <property type="match status" value="1"/>
</dbReference>
<dbReference type="PANTHER" id="PTHR10628:SF30">
    <property type="entry name" value="EXO-ALPHA-SIALIDASE"/>
    <property type="match status" value="1"/>
</dbReference>
<evidence type="ECO:0000256" key="2">
    <source>
        <dbReference type="SAM" id="MobiDB-lite"/>
    </source>
</evidence>
<reference evidence="7 8" key="1">
    <citation type="journal article" date="2018" name="Microb. Genom.">
        <title>Expanding an expanded genome: long-read sequencing of Trypanosoma cruzi.</title>
        <authorList>
            <person name="Berna L."/>
            <person name="Rodriguez M."/>
            <person name="Chiribao M.L."/>
            <person name="Parodi-Talice A."/>
            <person name="Pita S."/>
            <person name="Rijo G."/>
            <person name="Alvarez-Valin F."/>
            <person name="Robello C."/>
        </authorList>
    </citation>
    <scope>NUCLEOTIDE SEQUENCE [LARGE SCALE GENOMIC DNA]</scope>
    <source>
        <strain evidence="7 8">TCC</strain>
    </source>
</reference>
<dbReference type="Pfam" id="PF13859">
    <property type="entry name" value="BNR_3"/>
    <property type="match status" value="1"/>
</dbReference>
<feature type="compositionally biased region" description="Acidic residues" evidence="2">
    <location>
        <begin position="813"/>
        <end position="824"/>
    </location>
</feature>
<dbReference type="Gene3D" id="2.120.10.10">
    <property type="match status" value="1"/>
</dbReference>
<dbReference type="SUPFAM" id="SSF50939">
    <property type="entry name" value="Sialidases"/>
    <property type="match status" value="1"/>
</dbReference>
<dbReference type="Pfam" id="PF11052">
    <property type="entry name" value="Tr-sialidase_C"/>
    <property type="match status" value="1"/>
</dbReference>
<feature type="compositionally biased region" description="Polar residues" evidence="2">
    <location>
        <begin position="790"/>
        <end position="812"/>
    </location>
</feature>
<dbReference type="VEuPathDB" id="TriTrypDB:TcBrA4_0140930"/>
<dbReference type="InterPro" id="IPR021287">
    <property type="entry name" value="Trans-sialidase_CS"/>
</dbReference>
<protein>
    <submittedName>
        <fullName evidence="7">Putative trans-sialidase, Group VII</fullName>
    </submittedName>
</protein>
<dbReference type="InterPro" id="IPR036278">
    <property type="entry name" value="Sialidase_sf"/>
</dbReference>
<dbReference type="GO" id="GO:0005737">
    <property type="term" value="C:cytoplasm"/>
    <property type="evidence" value="ECO:0007669"/>
    <property type="project" value="TreeGrafter"/>
</dbReference>
<feature type="compositionally biased region" description="Basic and acidic residues" evidence="2">
    <location>
        <begin position="917"/>
        <end position="936"/>
    </location>
</feature>
<dbReference type="PRINTS" id="PR01803">
    <property type="entry name" value="TCSIALIDASE"/>
</dbReference>
<proteinExistence type="predicted"/>
<dbReference type="InterPro" id="IPR026856">
    <property type="entry name" value="Sialidase_fam"/>
</dbReference>
<feature type="region of interest" description="Disordered" evidence="2">
    <location>
        <begin position="686"/>
        <end position="708"/>
    </location>
</feature>
<evidence type="ECO:0000256" key="1">
    <source>
        <dbReference type="ARBA" id="ARBA00022737"/>
    </source>
</evidence>
<accession>A0A2V2VT02</accession>
<organism evidence="7 8">
    <name type="scientific">Trypanosoma cruzi</name>
    <dbReference type="NCBI Taxonomy" id="5693"/>
    <lineage>
        <taxon>Eukaryota</taxon>
        <taxon>Discoba</taxon>
        <taxon>Euglenozoa</taxon>
        <taxon>Kinetoplastea</taxon>
        <taxon>Metakinetoplastina</taxon>
        <taxon>Trypanosomatida</taxon>
        <taxon>Trypanosomatidae</taxon>
        <taxon>Trypanosoma</taxon>
        <taxon>Schizotrypanum</taxon>
    </lineage>
</organism>
<dbReference type="GO" id="GO:0009313">
    <property type="term" value="P:oligosaccharide catabolic process"/>
    <property type="evidence" value="ECO:0007669"/>
    <property type="project" value="TreeGrafter"/>
</dbReference>
<evidence type="ECO:0000313" key="8">
    <source>
        <dbReference type="Proteomes" id="UP000246078"/>
    </source>
</evidence>
<evidence type="ECO:0000259" key="6">
    <source>
        <dbReference type="Pfam" id="PF22925"/>
    </source>
</evidence>
<dbReference type="InterPro" id="IPR011040">
    <property type="entry name" value="Sialidase"/>
</dbReference>
<keyword evidence="1" id="KW-0677">Repeat</keyword>
<dbReference type="VEuPathDB" id="TriTrypDB:TCSYLVIO_000653"/>
<dbReference type="SUPFAM" id="SSF49899">
    <property type="entry name" value="Concanavalin A-like lectins/glucanases"/>
    <property type="match status" value="1"/>
</dbReference>
<dbReference type="VEuPathDB" id="TriTrypDB:TcCLB.506377.10"/>
<dbReference type="Pfam" id="PF22925">
    <property type="entry name" value="TS_C"/>
    <property type="match status" value="1"/>
</dbReference>
<dbReference type="InterPro" id="IPR008377">
    <property type="entry name" value="Sialidase_trypan"/>
</dbReference>
<feature type="region of interest" description="Disordered" evidence="2">
    <location>
        <begin position="780"/>
        <end position="959"/>
    </location>
</feature>
<dbReference type="Gene3D" id="2.60.120.200">
    <property type="match status" value="1"/>
</dbReference>
<dbReference type="InterPro" id="IPR013320">
    <property type="entry name" value="ConA-like_dom_sf"/>
</dbReference>
<feature type="domain" description="Sialidase" evidence="5">
    <location>
        <begin position="65"/>
        <end position="399"/>
    </location>
</feature>
<dbReference type="VEuPathDB" id="TriTrypDB:TcCL_ESM09254"/>
<gene>
    <name evidence="7" type="ORF">C3747_219g28</name>
</gene>
<dbReference type="VEuPathDB" id="TriTrypDB:TCDM_10659"/>